<name>A0A397S2E9_9GLOM</name>
<comment type="caution">
    <text evidence="1">The sequence shown here is derived from an EMBL/GenBank/DDBJ whole genome shotgun (WGS) entry which is preliminary data.</text>
</comment>
<dbReference type="Proteomes" id="UP000265703">
    <property type="component" value="Unassembled WGS sequence"/>
</dbReference>
<sequence>MTALEFYKSSEFSYLFKIKSEVDHGRNFTLKSLGAPEMVHLPVDIIERKKFSKTAGSLIEKSSAEEILSKRREELKRSLKQFISVTFPSSTNPYDHLLSSPGPIYNLEKLYLANRQTLKPPKYKIYYDISIDSYFCTLEFKDNIDISDAMPTKILAKLHVAHKVLIEIKRQIKEKKEKEKVAKRFAEKLRIMKEMAEETKLVKDKNVKDQPPKDFYFHPRVQSLWADKDREPEDDNWFMENISRRNFLLFSEFYPNVKRPKFISKKRKAKDYNEVNEKEHIQEQVNKKIKIEEEMVHDQNFISSLSNQSIKVIQ</sequence>
<evidence type="ECO:0000313" key="1">
    <source>
        <dbReference type="EMBL" id="RIA79662.1"/>
    </source>
</evidence>
<protein>
    <submittedName>
        <fullName evidence="1">Uncharacterized protein</fullName>
    </submittedName>
</protein>
<organism evidence="1 2">
    <name type="scientific">Glomus cerebriforme</name>
    <dbReference type="NCBI Taxonomy" id="658196"/>
    <lineage>
        <taxon>Eukaryota</taxon>
        <taxon>Fungi</taxon>
        <taxon>Fungi incertae sedis</taxon>
        <taxon>Mucoromycota</taxon>
        <taxon>Glomeromycotina</taxon>
        <taxon>Glomeromycetes</taxon>
        <taxon>Glomerales</taxon>
        <taxon>Glomeraceae</taxon>
        <taxon>Glomus</taxon>
    </lineage>
</organism>
<dbReference type="EMBL" id="QKYT01001196">
    <property type="protein sequence ID" value="RIA79662.1"/>
    <property type="molecule type" value="Genomic_DNA"/>
</dbReference>
<reference evidence="1 2" key="1">
    <citation type="submission" date="2018-06" db="EMBL/GenBank/DDBJ databases">
        <title>Comparative genomics reveals the genomic features of Rhizophagus irregularis, R. cerebriforme, R. diaphanum and Gigaspora rosea, and their symbiotic lifestyle signature.</title>
        <authorList>
            <person name="Morin E."/>
            <person name="San Clemente H."/>
            <person name="Chen E.C.H."/>
            <person name="De La Providencia I."/>
            <person name="Hainaut M."/>
            <person name="Kuo A."/>
            <person name="Kohler A."/>
            <person name="Murat C."/>
            <person name="Tang N."/>
            <person name="Roy S."/>
            <person name="Loubradou J."/>
            <person name="Henrissat B."/>
            <person name="Grigoriev I.V."/>
            <person name="Corradi N."/>
            <person name="Roux C."/>
            <person name="Martin F.M."/>
        </authorList>
    </citation>
    <scope>NUCLEOTIDE SEQUENCE [LARGE SCALE GENOMIC DNA]</scope>
    <source>
        <strain evidence="1 2">DAOM 227022</strain>
    </source>
</reference>
<proteinExistence type="predicted"/>
<accession>A0A397S2E9</accession>
<dbReference type="OrthoDB" id="2355936at2759"/>
<keyword evidence="2" id="KW-1185">Reference proteome</keyword>
<gene>
    <name evidence="1" type="ORF">C1645_840189</name>
</gene>
<evidence type="ECO:0000313" key="2">
    <source>
        <dbReference type="Proteomes" id="UP000265703"/>
    </source>
</evidence>
<dbReference type="AlphaFoldDB" id="A0A397S2E9"/>